<feature type="transmembrane region" description="Helical" evidence="6">
    <location>
        <begin position="573"/>
        <end position="598"/>
    </location>
</feature>
<evidence type="ECO:0000259" key="7">
    <source>
        <dbReference type="Pfam" id="PF02687"/>
    </source>
</evidence>
<dbReference type="EMBL" id="JACBZO010000001">
    <property type="protein sequence ID" value="NYI40163.1"/>
    <property type="molecule type" value="Genomic_DNA"/>
</dbReference>
<feature type="transmembrane region" description="Helical" evidence="6">
    <location>
        <begin position="138"/>
        <end position="158"/>
    </location>
</feature>
<dbReference type="RefSeq" id="WP_062074848.1">
    <property type="nucleotide sequence ID" value="NZ_BBRC01000004.1"/>
</dbReference>
<sequence length="616" mass="63128">MKRLAGWIAASAALVVMLLGLPWDRLSCQRASCSMSVSYDTFGVWAIFIAIELAIPLAILTAILVGVLGLRDANEPRDIAVMAALGQTRAAAVRKAATTGGRHAAIGIGGAYVLTGILQLAVIAKSGWPLFTTDADLWLVRLSTAAVVTAALVLAHVIDATRPRRTPVERLHEDIAEQAPRRVSLRLRAATIGGIGAASAGLVVGLALAHNQAKGDAYFVAKNAAGIALAVLAIALGAMLLAVVIPWARGAAPAVLRASAAIAQRVGAPRLAVILEGRASTTSAVAGRIVGVLGAMAYLVAILAAGPTSPALSDRYVRTVAFATTGNPQLVIDQYRGIEGVGAVVVGRMHESIPDLSPILINPDDLTGVDETLRDLLSRYPTATIGGCGSSGGVDGFIPTGSVSLAAGCGGTYVNGSAVTFKTNAYALLVYAAQGVDKQALITTLDQTSPQGPGITFDGYSGGGSSSTSWVSNLIEAGMLLILVIVPMAALSVGVARRRRRDDATLAALGAQPRTLRAAVVVEATVVAAFSIAVGLGWGALSHVAVAVNFARQSLGGVITDSYLRWTLSSVPWVPLLLIGACAVVVFGVSAAVAARALQRRTPVENHRPVDSGVLS</sequence>
<evidence type="ECO:0000256" key="4">
    <source>
        <dbReference type="ARBA" id="ARBA00022989"/>
    </source>
</evidence>
<protein>
    <recommendedName>
        <fullName evidence="7">ABC3 transporter permease C-terminal domain-containing protein</fullName>
    </recommendedName>
</protein>
<name>A0A7Y9Z9K5_9MICO</name>
<feature type="domain" description="ABC3 transporter permease C-terminal" evidence="7">
    <location>
        <begin position="478"/>
        <end position="598"/>
    </location>
</feature>
<keyword evidence="9" id="KW-1185">Reference proteome</keyword>
<evidence type="ECO:0000256" key="1">
    <source>
        <dbReference type="ARBA" id="ARBA00004651"/>
    </source>
</evidence>
<feature type="transmembrane region" description="Helical" evidence="6">
    <location>
        <begin position="224"/>
        <end position="248"/>
    </location>
</feature>
<evidence type="ECO:0000313" key="8">
    <source>
        <dbReference type="EMBL" id="NYI40163.1"/>
    </source>
</evidence>
<dbReference type="Pfam" id="PF02687">
    <property type="entry name" value="FtsX"/>
    <property type="match status" value="1"/>
</dbReference>
<evidence type="ECO:0000256" key="6">
    <source>
        <dbReference type="SAM" id="Phobius"/>
    </source>
</evidence>
<accession>A0A7Y9Z9K5</accession>
<organism evidence="8 9">
    <name type="scientific">Demequina lutea</name>
    <dbReference type="NCBI Taxonomy" id="431489"/>
    <lineage>
        <taxon>Bacteria</taxon>
        <taxon>Bacillati</taxon>
        <taxon>Actinomycetota</taxon>
        <taxon>Actinomycetes</taxon>
        <taxon>Micrococcales</taxon>
        <taxon>Demequinaceae</taxon>
        <taxon>Demequina</taxon>
    </lineage>
</organism>
<feature type="transmembrane region" description="Helical" evidence="6">
    <location>
        <begin position="477"/>
        <end position="496"/>
    </location>
</feature>
<keyword evidence="2" id="KW-1003">Cell membrane</keyword>
<dbReference type="Proteomes" id="UP000547973">
    <property type="component" value="Unassembled WGS sequence"/>
</dbReference>
<evidence type="ECO:0000256" key="2">
    <source>
        <dbReference type="ARBA" id="ARBA00022475"/>
    </source>
</evidence>
<feature type="transmembrane region" description="Helical" evidence="6">
    <location>
        <begin position="189"/>
        <end position="209"/>
    </location>
</feature>
<keyword evidence="4 6" id="KW-1133">Transmembrane helix</keyword>
<keyword evidence="3 6" id="KW-0812">Transmembrane</keyword>
<evidence type="ECO:0000313" key="9">
    <source>
        <dbReference type="Proteomes" id="UP000547973"/>
    </source>
</evidence>
<keyword evidence="5 6" id="KW-0472">Membrane</keyword>
<dbReference type="GO" id="GO:0005886">
    <property type="term" value="C:plasma membrane"/>
    <property type="evidence" value="ECO:0007669"/>
    <property type="project" value="UniProtKB-SubCell"/>
</dbReference>
<dbReference type="AlphaFoldDB" id="A0A7Y9Z9K5"/>
<feature type="transmembrane region" description="Helical" evidence="6">
    <location>
        <begin position="104"/>
        <end position="126"/>
    </location>
</feature>
<dbReference type="OrthoDB" id="5139799at2"/>
<feature type="transmembrane region" description="Helical" evidence="6">
    <location>
        <begin position="516"/>
        <end position="541"/>
    </location>
</feature>
<comment type="subcellular location">
    <subcellularLocation>
        <location evidence="1">Cell membrane</location>
        <topology evidence="1">Multi-pass membrane protein</topology>
    </subcellularLocation>
</comment>
<feature type="transmembrane region" description="Helical" evidence="6">
    <location>
        <begin position="285"/>
        <end position="306"/>
    </location>
</feature>
<dbReference type="InterPro" id="IPR003838">
    <property type="entry name" value="ABC3_permease_C"/>
</dbReference>
<reference evidence="8 9" key="1">
    <citation type="submission" date="2020-07" db="EMBL/GenBank/DDBJ databases">
        <title>Sequencing the genomes of 1000 actinobacteria strains.</title>
        <authorList>
            <person name="Klenk H.-P."/>
        </authorList>
    </citation>
    <scope>NUCLEOTIDE SEQUENCE [LARGE SCALE GENOMIC DNA]</scope>
    <source>
        <strain evidence="8 9">DSM 19970</strain>
    </source>
</reference>
<evidence type="ECO:0000256" key="5">
    <source>
        <dbReference type="ARBA" id="ARBA00023136"/>
    </source>
</evidence>
<proteinExistence type="predicted"/>
<comment type="caution">
    <text evidence="8">The sequence shown here is derived from an EMBL/GenBank/DDBJ whole genome shotgun (WGS) entry which is preliminary data.</text>
</comment>
<feature type="transmembrane region" description="Helical" evidence="6">
    <location>
        <begin position="44"/>
        <end position="70"/>
    </location>
</feature>
<gene>
    <name evidence="8" type="ORF">BKA03_000282</name>
</gene>
<evidence type="ECO:0000256" key="3">
    <source>
        <dbReference type="ARBA" id="ARBA00022692"/>
    </source>
</evidence>